<keyword evidence="1 3" id="KW-0820">tRNA-binding</keyword>
<evidence type="ECO:0000256" key="1">
    <source>
        <dbReference type="ARBA" id="ARBA00022555"/>
    </source>
</evidence>
<keyword evidence="6" id="KW-1185">Reference proteome</keyword>
<name>A0A2P6CC24_9FLAO</name>
<gene>
    <name evidence="5" type="ORF">BTO14_03645</name>
</gene>
<dbReference type="AlphaFoldDB" id="A0A2P6CC24"/>
<dbReference type="OrthoDB" id="9794564at2"/>
<dbReference type="PROSITE" id="PS50886">
    <property type="entry name" value="TRBD"/>
    <property type="match status" value="1"/>
</dbReference>
<feature type="domain" description="TRNA-binding" evidence="4">
    <location>
        <begin position="9"/>
        <end position="112"/>
    </location>
</feature>
<dbReference type="InterPro" id="IPR012340">
    <property type="entry name" value="NA-bd_OB-fold"/>
</dbReference>
<dbReference type="FunFam" id="2.40.50.140:FF:000165">
    <property type="entry name" value="Chaperone CsaA"/>
    <property type="match status" value="1"/>
</dbReference>
<evidence type="ECO:0000256" key="2">
    <source>
        <dbReference type="ARBA" id="ARBA00022884"/>
    </source>
</evidence>
<dbReference type="NCBIfam" id="NF007495">
    <property type="entry name" value="PRK10089.1-4"/>
    <property type="match status" value="1"/>
</dbReference>
<evidence type="ECO:0000313" key="6">
    <source>
        <dbReference type="Proteomes" id="UP000247345"/>
    </source>
</evidence>
<dbReference type="CDD" id="cd02798">
    <property type="entry name" value="tRNA_bind_CsaA"/>
    <property type="match status" value="1"/>
</dbReference>
<reference evidence="5 6" key="1">
    <citation type="submission" date="2016-12" db="EMBL/GenBank/DDBJ databases">
        <title>Trade-off between light-utilization and light-protection in marine flavobacteria.</title>
        <authorList>
            <person name="Kumagai Y."/>
            <person name="Yoshizawa S."/>
            <person name="Kogure K."/>
            <person name="Iwasaki W."/>
        </authorList>
    </citation>
    <scope>NUCLEOTIDE SEQUENCE [LARGE SCALE GENOMIC DNA]</scope>
    <source>
        <strain evidence="5 6">KCTC 12100</strain>
    </source>
</reference>
<evidence type="ECO:0000256" key="3">
    <source>
        <dbReference type="PROSITE-ProRule" id="PRU00209"/>
    </source>
</evidence>
<sequence length="112" mass="12686">MKDEITFEDFLKVDIRIGTIIEVNDFPKARKPAYQLKIDFGALGIKKSSAQITDLYTKEDLLHKQVSVIVNFKPRQIANFMSECLVIGVYNLEGNVVLLQPSKEIKNGEQVS</sequence>
<dbReference type="NCBIfam" id="NF007494">
    <property type="entry name" value="PRK10089.1-3"/>
    <property type="match status" value="1"/>
</dbReference>
<accession>A0A2P6CC24</accession>
<dbReference type="PANTHER" id="PTHR11586:SF37">
    <property type="entry name" value="TRNA-BINDING DOMAIN-CONTAINING PROTEIN"/>
    <property type="match status" value="1"/>
</dbReference>
<protein>
    <submittedName>
        <fullName evidence="5">tRNA-binding protein</fullName>
    </submittedName>
</protein>
<comment type="caution">
    <text evidence="5">The sequence shown here is derived from an EMBL/GenBank/DDBJ whole genome shotgun (WGS) entry which is preliminary data.</text>
</comment>
<dbReference type="InterPro" id="IPR051270">
    <property type="entry name" value="Tyrosine-tRNA_ligase_regulator"/>
</dbReference>
<dbReference type="PANTHER" id="PTHR11586">
    <property type="entry name" value="TRNA-AMINOACYLATION COFACTOR ARC1 FAMILY MEMBER"/>
    <property type="match status" value="1"/>
</dbReference>
<organism evidence="5 6">
    <name type="scientific">Polaribacter butkevichii</name>
    <dbReference type="NCBI Taxonomy" id="218490"/>
    <lineage>
        <taxon>Bacteria</taxon>
        <taxon>Pseudomonadati</taxon>
        <taxon>Bacteroidota</taxon>
        <taxon>Flavobacteriia</taxon>
        <taxon>Flavobacteriales</taxon>
        <taxon>Flavobacteriaceae</taxon>
    </lineage>
</organism>
<dbReference type="EMBL" id="MSCK01000001">
    <property type="protein sequence ID" value="PQJ72398.1"/>
    <property type="molecule type" value="Genomic_DNA"/>
</dbReference>
<evidence type="ECO:0000313" key="5">
    <source>
        <dbReference type="EMBL" id="PQJ72398.1"/>
    </source>
</evidence>
<dbReference type="Gene3D" id="2.40.50.140">
    <property type="entry name" value="Nucleic acid-binding proteins"/>
    <property type="match status" value="1"/>
</dbReference>
<dbReference type="InterPro" id="IPR002547">
    <property type="entry name" value="tRNA-bd_dom"/>
</dbReference>
<dbReference type="GO" id="GO:0000049">
    <property type="term" value="F:tRNA binding"/>
    <property type="evidence" value="ECO:0007669"/>
    <property type="project" value="UniProtKB-UniRule"/>
</dbReference>
<keyword evidence="2 3" id="KW-0694">RNA-binding</keyword>
<dbReference type="Pfam" id="PF01588">
    <property type="entry name" value="tRNA_bind"/>
    <property type="match status" value="1"/>
</dbReference>
<evidence type="ECO:0000259" key="4">
    <source>
        <dbReference type="PROSITE" id="PS50886"/>
    </source>
</evidence>
<dbReference type="Proteomes" id="UP000247345">
    <property type="component" value="Unassembled WGS sequence"/>
</dbReference>
<dbReference type="InterPro" id="IPR008231">
    <property type="entry name" value="CsaA"/>
</dbReference>
<dbReference type="NCBIfam" id="TIGR02222">
    <property type="entry name" value="chap_CsaA"/>
    <property type="match status" value="1"/>
</dbReference>
<dbReference type="RefSeq" id="WP_105048062.1">
    <property type="nucleotide sequence ID" value="NZ_CP150661.1"/>
</dbReference>
<dbReference type="SUPFAM" id="SSF50249">
    <property type="entry name" value="Nucleic acid-binding proteins"/>
    <property type="match status" value="1"/>
</dbReference>
<proteinExistence type="predicted"/>